<dbReference type="AlphaFoldDB" id="A0A067RIM5"/>
<sequence>MEAEAAGVIQERNLRRVACELSPSYTSSLCSKTRLSSSVGLAVSCSGNGTGGNFPAVMFQLRTRGRIL</sequence>
<accession>A0A067RIM5</accession>
<evidence type="ECO:0000313" key="1">
    <source>
        <dbReference type="EMBL" id="KDR19150.1"/>
    </source>
</evidence>
<evidence type="ECO:0000313" key="2">
    <source>
        <dbReference type="Proteomes" id="UP000027135"/>
    </source>
</evidence>
<keyword evidence="2" id="KW-1185">Reference proteome</keyword>
<dbReference type="Proteomes" id="UP000027135">
    <property type="component" value="Unassembled WGS sequence"/>
</dbReference>
<name>A0A067RIM5_ZOONE</name>
<reference evidence="1 2" key="1">
    <citation type="journal article" date="2014" name="Nat. Commun.">
        <title>Molecular traces of alternative social organization in a termite genome.</title>
        <authorList>
            <person name="Terrapon N."/>
            <person name="Li C."/>
            <person name="Robertson H.M."/>
            <person name="Ji L."/>
            <person name="Meng X."/>
            <person name="Booth W."/>
            <person name="Chen Z."/>
            <person name="Childers C.P."/>
            <person name="Glastad K.M."/>
            <person name="Gokhale K."/>
            <person name="Gowin J."/>
            <person name="Gronenberg W."/>
            <person name="Hermansen R.A."/>
            <person name="Hu H."/>
            <person name="Hunt B.G."/>
            <person name="Huylmans A.K."/>
            <person name="Khalil S.M."/>
            <person name="Mitchell R.D."/>
            <person name="Munoz-Torres M.C."/>
            <person name="Mustard J.A."/>
            <person name="Pan H."/>
            <person name="Reese J.T."/>
            <person name="Scharf M.E."/>
            <person name="Sun F."/>
            <person name="Vogel H."/>
            <person name="Xiao J."/>
            <person name="Yang W."/>
            <person name="Yang Z."/>
            <person name="Yang Z."/>
            <person name="Zhou J."/>
            <person name="Zhu J."/>
            <person name="Brent C.S."/>
            <person name="Elsik C.G."/>
            <person name="Goodisman M.A."/>
            <person name="Liberles D.A."/>
            <person name="Roe R.M."/>
            <person name="Vargo E.L."/>
            <person name="Vilcinskas A."/>
            <person name="Wang J."/>
            <person name="Bornberg-Bauer E."/>
            <person name="Korb J."/>
            <person name="Zhang G."/>
            <person name="Liebig J."/>
        </authorList>
    </citation>
    <scope>NUCLEOTIDE SEQUENCE [LARGE SCALE GENOMIC DNA]</scope>
    <source>
        <tissue evidence="1">Whole organism</tissue>
    </source>
</reference>
<dbReference type="InParanoid" id="A0A067RIM5"/>
<protein>
    <submittedName>
        <fullName evidence="1">Uncharacterized protein</fullName>
    </submittedName>
</protein>
<organism evidence="1 2">
    <name type="scientific">Zootermopsis nevadensis</name>
    <name type="common">Dampwood termite</name>
    <dbReference type="NCBI Taxonomy" id="136037"/>
    <lineage>
        <taxon>Eukaryota</taxon>
        <taxon>Metazoa</taxon>
        <taxon>Ecdysozoa</taxon>
        <taxon>Arthropoda</taxon>
        <taxon>Hexapoda</taxon>
        <taxon>Insecta</taxon>
        <taxon>Pterygota</taxon>
        <taxon>Neoptera</taxon>
        <taxon>Polyneoptera</taxon>
        <taxon>Dictyoptera</taxon>
        <taxon>Blattodea</taxon>
        <taxon>Blattoidea</taxon>
        <taxon>Termitoidae</taxon>
        <taxon>Termopsidae</taxon>
        <taxon>Zootermopsis</taxon>
    </lineage>
</organism>
<dbReference type="EMBL" id="KK852658">
    <property type="protein sequence ID" value="KDR19150.1"/>
    <property type="molecule type" value="Genomic_DNA"/>
</dbReference>
<gene>
    <name evidence="1" type="ORF">L798_07041</name>
</gene>
<proteinExistence type="predicted"/>